<evidence type="ECO:0000256" key="4">
    <source>
        <dbReference type="ARBA" id="ARBA00022840"/>
    </source>
</evidence>
<dbReference type="Pfam" id="PF02661">
    <property type="entry name" value="Fic"/>
    <property type="match status" value="1"/>
</dbReference>
<dbReference type="GO" id="GO:0051302">
    <property type="term" value="P:regulation of cell division"/>
    <property type="evidence" value="ECO:0007669"/>
    <property type="project" value="TreeGrafter"/>
</dbReference>
<keyword evidence="4" id="KW-0067">ATP-binding</keyword>
<dbReference type="SUPFAM" id="SSF140931">
    <property type="entry name" value="Fic-like"/>
    <property type="match status" value="1"/>
</dbReference>
<organism evidence="10 11">
    <name type="scientific">Desulfovibrio psychrotolerans</name>
    <dbReference type="NCBI Taxonomy" id="415242"/>
    <lineage>
        <taxon>Bacteria</taxon>
        <taxon>Pseudomonadati</taxon>
        <taxon>Thermodesulfobacteriota</taxon>
        <taxon>Desulfovibrionia</taxon>
        <taxon>Desulfovibrionales</taxon>
        <taxon>Desulfovibrionaceae</taxon>
        <taxon>Desulfovibrio</taxon>
    </lineage>
</organism>
<dbReference type="AlphaFoldDB" id="A0A7J0BT85"/>
<keyword evidence="11" id="KW-1185">Reference proteome</keyword>
<evidence type="ECO:0000256" key="6">
    <source>
        <dbReference type="ARBA" id="ARBA00047939"/>
    </source>
</evidence>
<feature type="region of interest" description="Disordered" evidence="8">
    <location>
        <begin position="1"/>
        <end position="25"/>
    </location>
</feature>
<accession>A0A7J0BT85</accession>
<evidence type="ECO:0000256" key="1">
    <source>
        <dbReference type="ARBA" id="ARBA00022679"/>
    </source>
</evidence>
<feature type="domain" description="Fido" evidence="9">
    <location>
        <begin position="52"/>
        <end position="194"/>
    </location>
</feature>
<proteinExistence type="predicted"/>
<name>A0A7J0BT85_9BACT</name>
<dbReference type="InterPro" id="IPR003812">
    <property type="entry name" value="Fido"/>
</dbReference>
<dbReference type="GO" id="GO:0005524">
    <property type="term" value="F:ATP binding"/>
    <property type="evidence" value="ECO:0007669"/>
    <property type="project" value="UniProtKB-KW"/>
</dbReference>
<protein>
    <recommendedName>
        <fullName evidence="5">protein adenylyltransferase</fullName>
        <ecNumber evidence="5">2.7.7.108</ecNumber>
    </recommendedName>
</protein>
<dbReference type="EC" id="2.7.7.108" evidence="5"/>
<evidence type="ECO:0000313" key="10">
    <source>
        <dbReference type="EMBL" id="GFM36214.1"/>
    </source>
</evidence>
<dbReference type="PROSITE" id="PS51459">
    <property type="entry name" value="FIDO"/>
    <property type="match status" value="1"/>
</dbReference>
<reference evidence="10 11" key="1">
    <citation type="submission" date="2020-05" db="EMBL/GenBank/DDBJ databases">
        <title>Draft genome sequence of Desulfovibrio psychrotolerans JS1T.</title>
        <authorList>
            <person name="Ueno A."/>
            <person name="Tamazawa S."/>
            <person name="Tamamura S."/>
            <person name="Murakami T."/>
            <person name="Kiyama T."/>
            <person name="Inomata H."/>
            <person name="Amano Y."/>
            <person name="Miyakawa K."/>
            <person name="Tamaki H."/>
            <person name="Naganuma T."/>
            <person name="Kaneko K."/>
        </authorList>
    </citation>
    <scope>NUCLEOTIDE SEQUENCE [LARGE SCALE GENOMIC DNA]</scope>
    <source>
        <strain evidence="10 11">JS1</strain>
    </source>
</reference>
<dbReference type="GO" id="GO:0070733">
    <property type="term" value="F:AMPylase activity"/>
    <property type="evidence" value="ECO:0007669"/>
    <property type="project" value="UniProtKB-EC"/>
</dbReference>
<keyword evidence="3" id="KW-0547">Nucleotide-binding</keyword>
<dbReference type="InterPro" id="IPR036597">
    <property type="entry name" value="Fido-like_dom_sf"/>
</dbReference>
<gene>
    <name evidence="10" type="ORF">DSM19430T_08980</name>
</gene>
<evidence type="ECO:0000256" key="8">
    <source>
        <dbReference type="SAM" id="MobiDB-lite"/>
    </source>
</evidence>
<comment type="catalytic activity">
    <reaction evidence="7">
        <text>L-tyrosyl-[protein] + ATP = O-(5'-adenylyl)-L-tyrosyl-[protein] + diphosphate</text>
        <dbReference type="Rhea" id="RHEA:54288"/>
        <dbReference type="Rhea" id="RHEA-COMP:10136"/>
        <dbReference type="Rhea" id="RHEA-COMP:13846"/>
        <dbReference type="ChEBI" id="CHEBI:30616"/>
        <dbReference type="ChEBI" id="CHEBI:33019"/>
        <dbReference type="ChEBI" id="CHEBI:46858"/>
        <dbReference type="ChEBI" id="CHEBI:83624"/>
        <dbReference type="EC" id="2.7.7.108"/>
    </reaction>
</comment>
<comment type="catalytic activity">
    <reaction evidence="6">
        <text>L-threonyl-[protein] + ATP = 3-O-(5'-adenylyl)-L-threonyl-[protein] + diphosphate</text>
        <dbReference type="Rhea" id="RHEA:54292"/>
        <dbReference type="Rhea" id="RHEA-COMP:11060"/>
        <dbReference type="Rhea" id="RHEA-COMP:13847"/>
        <dbReference type="ChEBI" id="CHEBI:30013"/>
        <dbReference type="ChEBI" id="CHEBI:30616"/>
        <dbReference type="ChEBI" id="CHEBI:33019"/>
        <dbReference type="ChEBI" id="CHEBI:138113"/>
        <dbReference type="EC" id="2.7.7.108"/>
    </reaction>
</comment>
<dbReference type="PANTHER" id="PTHR39560">
    <property type="entry name" value="PROTEIN ADENYLYLTRANSFERASE FIC-RELATED"/>
    <property type="match status" value="1"/>
</dbReference>
<evidence type="ECO:0000256" key="3">
    <source>
        <dbReference type="ARBA" id="ARBA00022741"/>
    </source>
</evidence>
<keyword evidence="1 10" id="KW-0808">Transferase</keyword>
<evidence type="ECO:0000256" key="7">
    <source>
        <dbReference type="ARBA" id="ARBA00048696"/>
    </source>
</evidence>
<dbReference type="PANTHER" id="PTHR39560:SF1">
    <property type="entry name" value="PROTEIN ADENYLYLTRANSFERASE FIC-RELATED"/>
    <property type="match status" value="1"/>
</dbReference>
<sequence length="195" mass="22278">MTDRYAHRDGYTYPDSPVLRNKAGHTDQGALDKFERLSVTNRMVEDPPAGNFDYLHLKAIHHHLFQDVYDWAGEERNVSISKGQTRFATPCFINQAVTELFNRLANEDHLRTAPPELFVERAAYYALELNVAHPFREGNGRAIRYFLSLLAQNADYEIDEEVLKGGWLEACTKGMLDDGLLMRNVLAHALIILED</sequence>
<evidence type="ECO:0000256" key="5">
    <source>
        <dbReference type="ARBA" id="ARBA00034531"/>
    </source>
</evidence>
<keyword evidence="2" id="KW-0548">Nucleotidyltransferase</keyword>
<dbReference type="Proteomes" id="UP000503820">
    <property type="component" value="Unassembled WGS sequence"/>
</dbReference>
<dbReference type="Gene3D" id="1.10.3290.10">
    <property type="entry name" value="Fido-like domain"/>
    <property type="match status" value="1"/>
</dbReference>
<evidence type="ECO:0000256" key="2">
    <source>
        <dbReference type="ARBA" id="ARBA00022695"/>
    </source>
</evidence>
<feature type="compositionally biased region" description="Basic and acidic residues" evidence="8">
    <location>
        <begin position="1"/>
        <end position="10"/>
    </location>
</feature>
<comment type="caution">
    <text evidence="10">The sequence shown here is derived from an EMBL/GenBank/DDBJ whole genome shotgun (WGS) entry which is preliminary data.</text>
</comment>
<evidence type="ECO:0000313" key="11">
    <source>
        <dbReference type="Proteomes" id="UP000503820"/>
    </source>
</evidence>
<dbReference type="RefSeq" id="WP_174408906.1">
    <property type="nucleotide sequence ID" value="NZ_BLVP01000003.1"/>
</dbReference>
<evidence type="ECO:0000259" key="9">
    <source>
        <dbReference type="PROSITE" id="PS51459"/>
    </source>
</evidence>
<dbReference type="EMBL" id="BLVP01000003">
    <property type="protein sequence ID" value="GFM36214.1"/>
    <property type="molecule type" value="Genomic_DNA"/>
</dbReference>